<keyword evidence="1" id="KW-0812">Transmembrane</keyword>
<proteinExistence type="predicted"/>
<organism evidence="2">
    <name type="scientific">bioreactor metagenome</name>
    <dbReference type="NCBI Taxonomy" id="1076179"/>
    <lineage>
        <taxon>unclassified sequences</taxon>
        <taxon>metagenomes</taxon>
        <taxon>ecological metagenomes</taxon>
    </lineage>
</organism>
<evidence type="ECO:0000313" key="2">
    <source>
        <dbReference type="EMBL" id="MPN57733.1"/>
    </source>
</evidence>
<keyword evidence="1" id="KW-1133">Transmembrane helix</keyword>
<name>A0A645JDU8_9ZZZZ</name>
<keyword evidence="1" id="KW-0472">Membrane</keyword>
<reference evidence="2" key="1">
    <citation type="submission" date="2019-08" db="EMBL/GenBank/DDBJ databases">
        <authorList>
            <person name="Kucharzyk K."/>
            <person name="Murdoch R.W."/>
            <person name="Higgins S."/>
            <person name="Loffler F."/>
        </authorList>
    </citation>
    <scope>NUCLEOTIDE SEQUENCE</scope>
</reference>
<dbReference type="EMBL" id="VSSQ01129656">
    <property type="protein sequence ID" value="MPN57733.1"/>
    <property type="molecule type" value="Genomic_DNA"/>
</dbReference>
<feature type="transmembrane region" description="Helical" evidence="1">
    <location>
        <begin position="32"/>
        <end position="51"/>
    </location>
</feature>
<dbReference type="AlphaFoldDB" id="A0A645JDU8"/>
<evidence type="ECO:0000256" key="1">
    <source>
        <dbReference type="SAM" id="Phobius"/>
    </source>
</evidence>
<accession>A0A645JDU8</accession>
<protein>
    <submittedName>
        <fullName evidence="2">Uncharacterized protein</fullName>
    </submittedName>
</protein>
<comment type="caution">
    <text evidence="2">The sequence shown here is derived from an EMBL/GenBank/DDBJ whole genome shotgun (WGS) entry which is preliminary data.</text>
</comment>
<sequence length="77" mass="9165">MLIWPVTISIFILQQKWPTIHHIPELTDLKPVTTMSFFIRILYLSLMLIYLSEKKMEKEMFLIRMNGHYKALLGLAD</sequence>
<gene>
    <name evidence="2" type="ORF">SDC9_205427</name>
</gene>